<name>A0A6A6XMC2_9PLEO</name>
<evidence type="ECO:0000256" key="1">
    <source>
        <dbReference type="SAM" id="MobiDB-lite"/>
    </source>
</evidence>
<proteinExistence type="predicted"/>
<feature type="region of interest" description="Disordered" evidence="1">
    <location>
        <begin position="1"/>
        <end position="43"/>
    </location>
</feature>
<dbReference type="EMBL" id="MU001809">
    <property type="protein sequence ID" value="KAF2797328.1"/>
    <property type="molecule type" value="Genomic_DNA"/>
</dbReference>
<accession>A0A6A6XMC2</accession>
<dbReference type="AlphaFoldDB" id="A0A6A6XMC2"/>
<gene>
    <name evidence="2" type="ORF">K505DRAFT_322662</name>
</gene>
<feature type="region of interest" description="Disordered" evidence="1">
    <location>
        <begin position="73"/>
        <end position="92"/>
    </location>
</feature>
<dbReference type="Proteomes" id="UP000799757">
    <property type="component" value="Unassembled WGS sequence"/>
</dbReference>
<sequence>MTQPMAFGFPLSIQESSPTRSPGSHPIRKSANSLSRPSTDSPQIEEVHHLTYVVVSLSPGYAGAAFSAKPSTYVSGSEALPSSVQPAISSRI</sequence>
<protein>
    <submittedName>
        <fullName evidence="2">Uncharacterized protein</fullName>
    </submittedName>
</protein>
<keyword evidence="3" id="KW-1185">Reference proteome</keyword>
<feature type="compositionally biased region" description="Polar residues" evidence="1">
    <location>
        <begin position="13"/>
        <end position="22"/>
    </location>
</feature>
<evidence type="ECO:0000313" key="2">
    <source>
        <dbReference type="EMBL" id="KAF2797328.1"/>
    </source>
</evidence>
<feature type="compositionally biased region" description="Polar residues" evidence="1">
    <location>
        <begin position="30"/>
        <end position="42"/>
    </location>
</feature>
<organism evidence="2 3">
    <name type="scientific">Melanomma pulvis-pyrius CBS 109.77</name>
    <dbReference type="NCBI Taxonomy" id="1314802"/>
    <lineage>
        <taxon>Eukaryota</taxon>
        <taxon>Fungi</taxon>
        <taxon>Dikarya</taxon>
        <taxon>Ascomycota</taxon>
        <taxon>Pezizomycotina</taxon>
        <taxon>Dothideomycetes</taxon>
        <taxon>Pleosporomycetidae</taxon>
        <taxon>Pleosporales</taxon>
        <taxon>Melanommataceae</taxon>
        <taxon>Melanomma</taxon>
    </lineage>
</organism>
<reference evidence="2" key="1">
    <citation type="journal article" date="2020" name="Stud. Mycol.">
        <title>101 Dothideomycetes genomes: a test case for predicting lifestyles and emergence of pathogens.</title>
        <authorList>
            <person name="Haridas S."/>
            <person name="Albert R."/>
            <person name="Binder M."/>
            <person name="Bloem J."/>
            <person name="Labutti K."/>
            <person name="Salamov A."/>
            <person name="Andreopoulos B."/>
            <person name="Baker S."/>
            <person name="Barry K."/>
            <person name="Bills G."/>
            <person name="Bluhm B."/>
            <person name="Cannon C."/>
            <person name="Castanera R."/>
            <person name="Culley D."/>
            <person name="Daum C."/>
            <person name="Ezra D."/>
            <person name="Gonzalez J."/>
            <person name="Henrissat B."/>
            <person name="Kuo A."/>
            <person name="Liang C."/>
            <person name="Lipzen A."/>
            <person name="Lutzoni F."/>
            <person name="Magnuson J."/>
            <person name="Mondo S."/>
            <person name="Nolan M."/>
            <person name="Ohm R."/>
            <person name="Pangilinan J."/>
            <person name="Park H.-J."/>
            <person name="Ramirez L."/>
            <person name="Alfaro M."/>
            <person name="Sun H."/>
            <person name="Tritt A."/>
            <person name="Yoshinaga Y."/>
            <person name="Zwiers L.-H."/>
            <person name="Turgeon B."/>
            <person name="Goodwin S."/>
            <person name="Spatafora J."/>
            <person name="Crous P."/>
            <person name="Grigoriev I."/>
        </authorList>
    </citation>
    <scope>NUCLEOTIDE SEQUENCE</scope>
    <source>
        <strain evidence="2">CBS 109.77</strain>
    </source>
</reference>
<evidence type="ECO:0000313" key="3">
    <source>
        <dbReference type="Proteomes" id="UP000799757"/>
    </source>
</evidence>